<proteinExistence type="predicted"/>
<protein>
    <submittedName>
        <fullName evidence="1">Uncharacterized protein</fullName>
    </submittedName>
</protein>
<sequence>MCISKCAALLVYEVPKTTVETLERRINSFLWRWLSVPKSFCSIGLYSSGSKLQLPITAVVEEFKRAKVRLAMMLRDSNDQAVRQANIVVKTGRKWKASGALREAEERLQHGDIMGTVTQGRLGLGVITQASWKAARAKERKGMVQKEIRAVEEE</sequence>
<dbReference type="EMBL" id="CM055750">
    <property type="protein sequence ID" value="KAJ7993818.1"/>
    <property type="molecule type" value="Genomic_DNA"/>
</dbReference>
<comment type="caution">
    <text evidence="1">The sequence shown here is derived from an EMBL/GenBank/DDBJ whole genome shotgun (WGS) entry which is preliminary data.</text>
</comment>
<dbReference type="Proteomes" id="UP001157502">
    <property type="component" value="Chromosome 23"/>
</dbReference>
<name>A0ACC2FQU3_DALPE</name>
<evidence type="ECO:0000313" key="2">
    <source>
        <dbReference type="Proteomes" id="UP001157502"/>
    </source>
</evidence>
<reference evidence="1" key="1">
    <citation type="submission" date="2021-05" db="EMBL/GenBank/DDBJ databases">
        <authorList>
            <person name="Pan Q."/>
            <person name="Jouanno E."/>
            <person name="Zahm M."/>
            <person name="Klopp C."/>
            <person name="Cabau C."/>
            <person name="Louis A."/>
            <person name="Berthelot C."/>
            <person name="Parey E."/>
            <person name="Roest Crollius H."/>
            <person name="Montfort J."/>
            <person name="Robinson-Rechavi M."/>
            <person name="Bouchez O."/>
            <person name="Lampietro C."/>
            <person name="Lopez Roques C."/>
            <person name="Donnadieu C."/>
            <person name="Postlethwait J."/>
            <person name="Bobe J."/>
            <person name="Dillon D."/>
            <person name="Chandos A."/>
            <person name="von Hippel F."/>
            <person name="Guiguen Y."/>
        </authorList>
    </citation>
    <scope>NUCLEOTIDE SEQUENCE</scope>
    <source>
        <strain evidence="1">YG-Jan2019</strain>
    </source>
</reference>
<keyword evidence="2" id="KW-1185">Reference proteome</keyword>
<evidence type="ECO:0000313" key="1">
    <source>
        <dbReference type="EMBL" id="KAJ7993818.1"/>
    </source>
</evidence>
<organism evidence="1 2">
    <name type="scientific">Dallia pectoralis</name>
    <name type="common">Alaska blackfish</name>
    <dbReference type="NCBI Taxonomy" id="75939"/>
    <lineage>
        <taxon>Eukaryota</taxon>
        <taxon>Metazoa</taxon>
        <taxon>Chordata</taxon>
        <taxon>Craniata</taxon>
        <taxon>Vertebrata</taxon>
        <taxon>Euteleostomi</taxon>
        <taxon>Actinopterygii</taxon>
        <taxon>Neopterygii</taxon>
        <taxon>Teleostei</taxon>
        <taxon>Protacanthopterygii</taxon>
        <taxon>Esociformes</taxon>
        <taxon>Umbridae</taxon>
        <taxon>Dallia</taxon>
    </lineage>
</organism>
<gene>
    <name evidence="1" type="ORF">DPEC_G00258660</name>
</gene>
<accession>A0ACC2FQU3</accession>